<accession>A0A6P6NC84</accession>
<organism evidence="1 2">
    <name type="scientific">Carassius auratus</name>
    <name type="common">Goldfish</name>
    <dbReference type="NCBI Taxonomy" id="7957"/>
    <lineage>
        <taxon>Eukaryota</taxon>
        <taxon>Metazoa</taxon>
        <taxon>Chordata</taxon>
        <taxon>Craniata</taxon>
        <taxon>Vertebrata</taxon>
        <taxon>Euteleostomi</taxon>
        <taxon>Actinopterygii</taxon>
        <taxon>Neopterygii</taxon>
        <taxon>Teleostei</taxon>
        <taxon>Ostariophysi</taxon>
        <taxon>Cypriniformes</taxon>
        <taxon>Cyprinidae</taxon>
        <taxon>Cyprininae</taxon>
        <taxon>Carassius</taxon>
    </lineage>
</organism>
<evidence type="ECO:0000313" key="1">
    <source>
        <dbReference type="Proteomes" id="UP000515129"/>
    </source>
</evidence>
<name>A0A6P6NC84_CARAU</name>
<dbReference type="RefSeq" id="XP_026105904.1">
    <property type="nucleotide sequence ID" value="XM_026250119.1"/>
</dbReference>
<dbReference type="InterPro" id="IPR039586">
    <property type="entry name" value="CFAP46"/>
</dbReference>
<sequence>MDFRIRQYLSKAQEKRDAVFVRKAYDLIRAPAPAASDGRSLSDLCVLCAEQSLQLGCWEITQDCLMMYLEGKPPVNQFLCRAYLCQGQLISSRSINTVEDLDKAVMYYLKAIEIAKDKSRYHFLVFNASLLYLQSVRRFLRPGQRRLHGFFSHAGPRGSRGGSGS</sequence>
<dbReference type="GeneID" id="113077851"/>
<protein>
    <submittedName>
        <fullName evidence="2">Cilia- and flagella-associated protein 46-like</fullName>
    </submittedName>
</protein>
<dbReference type="Proteomes" id="UP000515129">
    <property type="component" value="Unplaced"/>
</dbReference>
<dbReference type="InterPro" id="IPR057466">
    <property type="entry name" value="CFAP46_TPR"/>
</dbReference>
<dbReference type="Pfam" id="PF25439">
    <property type="entry name" value="TPR_CFAP46_N"/>
    <property type="match status" value="1"/>
</dbReference>
<dbReference type="OrthoDB" id="8951723at2759"/>
<dbReference type="PANTHER" id="PTHR15977:SF15">
    <property type="entry name" value="CILIA- AND FLAGELLA-ASSOCIATED PROTEIN 46"/>
    <property type="match status" value="1"/>
</dbReference>
<dbReference type="KEGG" id="caua:113077851"/>
<evidence type="ECO:0000313" key="2">
    <source>
        <dbReference type="RefSeq" id="XP_026105904.1"/>
    </source>
</evidence>
<dbReference type="PANTHER" id="PTHR15977">
    <property type="entry name" value="CILIA- AND FLAGELLA-ASSOCIATED PROTEIN 46"/>
    <property type="match status" value="1"/>
</dbReference>
<dbReference type="GO" id="GO:0060294">
    <property type="term" value="P:cilium movement involved in cell motility"/>
    <property type="evidence" value="ECO:0007669"/>
    <property type="project" value="InterPro"/>
</dbReference>
<dbReference type="AlphaFoldDB" id="A0A6P6NC84"/>
<gene>
    <name evidence="2" type="primary">LOC113077851</name>
</gene>
<keyword evidence="1" id="KW-1185">Reference proteome</keyword>
<proteinExistence type="predicted"/>
<dbReference type="GO" id="GO:0035082">
    <property type="term" value="P:axoneme assembly"/>
    <property type="evidence" value="ECO:0007669"/>
    <property type="project" value="InterPro"/>
</dbReference>
<reference evidence="2" key="1">
    <citation type="submission" date="2025-08" db="UniProtKB">
        <authorList>
            <consortium name="RefSeq"/>
        </authorList>
    </citation>
    <scope>IDENTIFICATION</scope>
    <source>
        <strain evidence="2">Wakin</strain>
        <tissue evidence="2">Muscle</tissue>
    </source>
</reference>